<gene>
    <name evidence="2" type="ordered locus">Ppro_0520</name>
</gene>
<keyword evidence="3" id="KW-1185">Reference proteome</keyword>
<dbReference type="KEGG" id="ppd:Ppro_0520"/>
<dbReference type="eggNOG" id="COG5616">
    <property type="taxonomic scope" value="Bacteria"/>
</dbReference>
<dbReference type="InterPro" id="IPR036426">
    <property type="entry name" value="Bulb-type_lectin_dom_sf"/>
</dbReference>
<dbReference type="SUPFAM" id="SSF51110">
    <property type="entry name" value="alpha-D-mannose-specific plant lectins"/>
    <property type="match status" value="1"/>
</dbReference>
<dbReference type="OrthoDB" id="5422153at2"/>
<dbReference type="STRING" id="338966.Ppro_0520"/>
<protein>
    <recommendedName>
        <fullName evidence="4">VCBS repeat-containing protein</fullName>
    </recommendedName>
</protein>
<dbReference type="EMBL" id="CP000482">
    <property type="protein sequence ID" value="ABK98151.1"/>
    <property type="molecule type" value="Genomic_DNA"/>
</dbReference>
<organism evidence="2 3">
    <name type="scientific">Pelobacter propionicus (strain DSM 2379 / NBRC 103807 / OttBd1)</name>
    <dbReference type="NCBI Taxonomy" id="338966"/>
    <lineage>
        <taxon>Bacteria</taxon>
        <taxon>Pseudomonadati</taxon>
        <taxon>Thermodesulfobacteriota</taxon>
        <taxon>Desulfuromonadia</taxon>
        <taxon>Desulfuromonadales</taxon>
        <taxon>Desulfuromonadaceae</taxon>
        <taxon>Pelobacter</taxon>
    </lineage>
</organism>
<evidence type="ECO:0000313" key="3">
    <source>
        <dbReference type="Proteomes" id="UP000006732"/>
    </source>
</evidence>
<evidence type="ECO:0000313" key="2">
    <source>
        <dbReference type="EMBL" id="ABK98151.1"/>
    </source>
</evidence>
<dbReference type="HOGENOM" id="CLU_548310_0_0_7"/>
<dbReference type="Proteomes" id="UP000006732">
    <property type="component" value="Chromosome"/>
</dbReference>
<name>A1ALD1_PELPD</name>
<accession>A1ALD1</accession>
<dbReference type="RefSeq" id="WP_011734465.1">
    <property type="nucleotide sequence ID" value="NC_008609.1"/>
</dbReference>
<reference evidence="2 3" key="1">
    <citation type="submission" date="2006-10" db="EMBL/GenBank/DDBJ databases">
        <title>Complete sequence of chromosome of Pelobacter propionicus DSM 2379.</title>
        <authorList>
            <consortium name="US DOE Joint Genome Institute"/>
            <person name="Copeland A."/>
            <person name="Lucas S."/>
            <person name="Lapidus A."/>
            <person name="Barry K."/>
            <person name="Detter J.C."/>
            <person name="Glavina del Rio T."/>
            <person name="Hammon N."/>
            <person name="Israni S."/>
            <person name="Dalin E."/>
            <person name="Tice H."/>
            <person name="Pitluck S."/>
            <person name="Saunders E."/>
            <person name="Brettin T."/>
            <person name="Bruce D."/>
            <person name="Han C."/>
            <person name="Tapia R."/>
            <person name="Schmutz J."/>
            <person name="Larimer F."/>
            <person name="Land M."/>
            <person name="Hauser L."/>
            <person name="Kyrpides N."/>
            <person name="Kim E."/>
            <person name="Lovley D."/>
            <person name="Richardson P."/>
        </authorList>
    </citation>
    <scope>NUCLEOTIDE SEQUENCE [LARGE SCALE GENOMIC DNA]</scope>
    <source>
        <strain evidence="3">DSM 2379 / NBRC 103807 / OttBd1</strain>
    </source>
</reference>
<feature type="chain" id="PRO_5002632476" description="VCBS repeat-containing protein" evidence="1">
    <location>
        <begin position="23"/>
        <end position="505"/>
    </location>
</feature>
<evidence type="ECO:0008006" key="4">
    <source>
        <dbReference type="Google" id="ProtNLM"/>
    </source>
</evidence>
<sequence length="505" mass="56359">MRRFTLAISLLLSLCFTLSVFAAQPLRVFVSDMNVVGVQNKDELKATLQTLLASRLNGENITAVASSAEADAVLTGTYVVIGKVFSVDAMAKSANGKTLTRAFVQGESQDELIPAMGKLADKLSADLSKLYASGQIASGAPSYAATSTVVRPNKVTQGNSVQSALVRPDQSQEIIRPRDLERNYVGGWQSKRLPGAANLLAMGKTLPDGSREVFLAEDRRLSYYHQAENMSLRFATEFGTTDKIIGLDTIQGSDGKTEVYLTIMHGEEPSSQIWQVGDNRMECVAKDLPYYLRVIGLAGGPKKVYAQSMGRETEFYGNVSELTRTGSKVTLSNEIVMPRFGNIFTFNQFKDQQGVLYTVVLHPDGYLVVFDQEQKELWRSNDKFGGSELYYQKDNSENFRITNDKYRWFFMNQRIQVTSRNEVLVGKNDGFWVLGNARSYKKGAVYCFIWNGSNLDELWHTRDTQNYMPDFYFDEASSELLLLQTVQRPGLTTRGTASLAIKKVE</sequence>
<dbReference type="AlphaFoldDB" id="A1ALD1"/>
<feature type="signal peptide" evidence="1">
    <location>
        <begin position="1"/>
        <end position="22"/>
    </location>
</feature>
<keyword evidence="1" id="KW-0732">Signal</keyword>
<proteinExistence type="predicted"/>
<evidence type="ECO:0000256" key="1">
    <source>
        <dbReference type="SAM" id="SignalP"/>
    </source>
</evidence>